<feature type="transmembrane region" description="Helical" evidence="7">
    <location>
        <begin position="55"/>
        <end position="73"/>
    </location>
</feature>
<dbReference type="PANTHER" id="PTHR23517">
    <property type="entry name" value="RESISTANCE PROTEIN MDTM, PUTATIVE-RELATED-RELATED"/>
    <property type="match status" value="1"/>
</dbReference>
<dbReference type="AlphaFoldDB" id="A0A3M7L849"/>
<evidence type="ECO:0000256" key="4">
    <source>
        <dbReference type="ARBA" id="ARBA00022692"/>
    </source>
</evidence>
<evidence type="ECO:0000259" key="8">
    <source>
        <dbReference type="PROSITE" id="PS50850"/>
    </source>
</evidence>
<accession>A0A3M7L849</accession>
<comment type="subcellular location">
    <subcellularLocation>
        <location evidence="1">Cell membrane</location>
        <topology evidence="1">Multi-pass membrane protein</topology>
    </subcellularLocation>
</comment>
<dbReference type="InterPro" id="IPR050171">
    <property type="entry name" value="MFS_Transporters"/>
</dbReference>
<feature type="domain" description="Major facilitator superfamily (MFS) profile" evidence="8">
    <location>
        <begin position="18"/>
        <end position="396"/>
    </location>
</feature>
<dbReference type="InterPro" id="IPR001958">
    <property type="entry name" value="Tet-R_TetA/multi-R_MdtG-like"/>
</dbReference>
<proteinExistence type="predicted"/>
<dbReference type="EMBL" id="QWIV01000015">
    <property type="protein sequence ID" value="RMZ58130.1"/>
    <property type="molecule type" value="Genomic_DNA"/>
</dbReference>
<comment type="caution">
    <text evidence="9">The sequence shown here is derived from an EMBL/GenBank/DDBJ whole genome shotgun (WGS) entry which is preliminary data.</text>
</comment>
<keyword evidence="10" id="KW-1185">Reference proteome</keyword>
<gene>
    <name evidence="9" type="ORF">D1632_17745</name>
</gene>
<evidence type="ECO:0000313" key="9">
    <source>
        <dbReference type="EMBL" id="RMZ58130.1"/>
    </source>
</evidence>
<evidence type="ECO:0000256" key="2">
    <source>
        <dbReference type="ARBA" id="ARBA00022448"/>
    </source>
</evidence>
<feature type="transmembrane region" description="Helical" evidence="7">
    <location>
        <begin position="148"/>
        <end position="165"/>
    </location>
</feature>
<dbReference type="SUPFAM" id="SSF103473">
    <property type="entry name" value="MFS general substrate transporter"/>
    <property type="match status" value="1"/>
</dbReference>
<dbReference type="Proteomes" id="UP000267524">
    <property type="component" value="Unassembled WGS sequence"/>
</dbReference>
<keyword evidence="3" id="KW-1003">Cell membrane</keyword>
<dbReference type="PRINTS" id="PR01035">
    <property type="entry name" value="TCRTETA"/>
</dbReference>
<feature type="transmembrane region" description="Helical" evidence="7">
    <location>
        <begin position="278"/>
        <end position="299"/>
    </location>
</feature>
<protein>
    <submittedName>
        <fullName evidence="9">MFS transporter</fullName>
    </submittedName>
</protein>
<evidence type="ECO:0000313" key="10">
    <source>
        <dbReference type="Proteomes" id="UP000267524"/>
    </source>
</evidence>
<dbReference type="InterPro" id="IPR020846">
    <property type="entry name" value="MFS_dom"/>
</dbReference>
<organism evidence="9 10">
    <name type="scientific">Chryseobacterium nematophagum</name>
    <dbReference type="NCBI Taxonomy" id="2305228"/>
    <lineage>
        <taxon>Bacteria</taxon>
        <taxon>Pseudomonadati</taxon>
        <taxon>Bacteroidota</taxon>
        <taxon>Flavobacteriia</taxon>
        <taxon>Flavobacteriales</taxon>
        <taxon>Weeksellaceae</taxon>
        <taxon>Chryseobacterium group</taxon>
        <taxon>Chryseobacterium</taxon>
    </lineage>
</organism>
<dbReference type="RefSeq" id="WP_122548572.1">
    <property type="nucleotide sequence ID" value="NZ_QWIV01000015.1"/>
</dbReference>
<feature type="transmembrane region" description="Helical" evidence="7">
    <location>
        <begin position="218"/>
        <end position="236"/>
    </location>
</feature>
<dbReference type="Pfam" id="PF07690">
    <property type="entry name" value="MFS_1"/>
    <property type="match status" value="1"/>
</dbReference>
<feature type="transmembrane region" description="Helical" evidence="7">
    <location>
        <begin position="20"/>
        <end position="43"/>
    </location>
</feature>
<dbReference type="PROSITE" id="PS50850">
    <property type="entry name" value="MFS"/>
    <property type="match status" value="1"/>
</dbReference>
<keyword evidence="2" id="KW-0813">Transport</keyword>
<feature type="transmembrane region" description="Helical" evidence="7">
    <location>
        <begin position="79"/>
        <end position="99"/>
    </location>
</feature>
<evidence type="ECO:0000256" key="1">
    <source>
        <dbReference type="ARBA" id="ARBA00004651"/>
    </source>
</evidence>
<dbReference type="GO" id="GO:0005886">
    <property type="term" value="C:plasma membrane"/>
    <property type="evidence" value="ECO:0007669"/>
    <property type="project" value="UniProtKB-SubCell"/>
</dbReference>
<dbReference type="PANTHER" id="PTHR23517:SF2">
    <property type="entry name" value="MULTIDRUG RESISTANCE PROTEIN MDTH"/>
    <property type="match status" value="1"/>
</dbReference>
<dbReference type="GO" id="GO:0022857">
    <property type="term" value="F:transmembrane transporter activity"/>
    <property type="evidence" value="ECO:0007669"/>
    <property type="project" value="InterPro"/>
</dbReference>
<feature type="transmembrane region" description="Helical" evidence="7">
    <location>
        <begin position="372"/>
        <end position="391"/>
    </location>
</feature>
<evidence type="ECO:0000256" key="5">
    <source>
        <dbReference type="ARBA" id="ARBA00022989"/>
    </source>
</evidence>
<name>A0A3M7L849_9FLAO</name>
<evidence type="ECO:0000256" key="3">
    <source>
        <dbReference type="ARBA" id="ARBA00022475"/>
    </source>
</evidence>
<evidence type="ECO:0000256" key="6">
    <source>
        <dbReference type="ARBA" id="ARBA00023136"/>
    </source>
</evidence>
<keyword evidence="6 7" id="KW-0472">Membrane</keyword>
<feature type="transmembrane region" description="Helical" evidence="7">
    <location>
        <begin position="171"/>
        <end position="191"/>
    </location>
</feature>
<evidence type="ECO:0000256" key="7">
    <source>
        <dbReference type="SAM" id="Phobius"/>
    </source>
</evidence>
<reference evidence="9 10" key="1">
    <citation type="submission" date="2018-08" db="EMBL/GenBank/DDBJ databases">
        <title>Chryseobacterium nematophagum: a novel matrix digesting pathogen of nematodes.</title>
        <authorList>
            <person name="Page A."/>
            <person name="Roberts M."/>
            <person name="Felix M.-A."/>
            <person name="Weir W."/>
        </authorList>
    </citation>
    <scope>NUCLEOTIDE SEQUENCE [LARGE SCALE GENOMIC DNA]</scope>
    <source>
        <strain evidence="9 10">JUb275</strain>
    </source>
</reference>
<dbReference type="InterPro" id="IPR011701">
    <property type="entry name" value="MFS"/>
</dbReference>
<keyword evidence="5 7" id="KW-1133">Transmembrane helix</keyword>
<keyword evidence="4 7" id="KW-0812">Transmembrane</keyword>
<dbReference type="Gene3D" id="1.20.1250.20">
    <property type="entry name" value="MFS general substrate transporter like domains"/>
    <property type="match status" value="1"/>
</dbReference>
<feature type="transmembrane region" description="Helical" evidence="7">
    <location>
        <begin position="339"/>
        <end position="360"/>
    </location>
</feature>
<feature type="transmembrane region" description="Helical" evidence="7">
    <location>
        <begin position="305"/>
        <end position="327"/>
    </location>
</feature>
<feature type="transmembrane region" description="Helical" evidence="7">
    <location>
        <begin position="248"/>
        <end position="266"/>
    </location>
</feature>
<sequence>MSNLFTFYFNAYKGLTKESWMLSFVMLIYRSGSMVLPFLGVYLTEKLGLSLQESGILLSSYGLGAILGSYLGGKMVDKIGYFKVQIISLLLSVPGLLLIPEIKNFYILSIVFFLQSTFNETFLPANSVAITKYSSPENRARAFSLNRLALNLGFFIGPFFGGLLSSISYHLIFYVNAIAALISGIIMYLFFRNNISDTSKNKETTPQDTSSPYKDKNFLIFILFCIIYAICLMQLFNTLPLFYKHTGLSKAEIGMIFGYCGLLLFIVEMPLVKWITKVLNIIHIVIVGLFLLFTGYFILVFFSDIYLIIISITCISISNILVIPFLSTITSIRAEGKNIGSYMGLFGAIFSTALFISPFLGTFLAQNYGFRSLWLVVCILIIISITGIYFISTKKITNSI</sequence>
<dbReference type="InterPro" id="IPR036259">
    <property type="entry name" value="MFS_trans_sf"/>
</dbReference>